<dbReference type="Proteomes" id="UP000298663">
    <property type="component" value="Unassembled WGS sequence"/>
</dbReference>
<proteinExistence type="predicted"/>
<organism evidence="2 3">
    <name type="scientific">Steinernema carpocapsae</name>
    <name type="common">Entomopathogenic nematode</name>
    <dbReference type="NCBI Taxonomy" id="34508"/>
    <lineage>
        <taxon>Eukaryota</taxon>
        <taxon>Metazoa</taxon>
        <taxon>Ecdysozoa</taxon>
        <taxon>Nematoda</taxon>
        <taxon>Chromadorea</taxon>
        <taxon>Rhabditida</taxon>
        <taxon>Tylenchina</taxon>
        <taxon>Panagrolaimomorpha</taxon>
        <taxon>Strongyloidoidea</taxon>
        <taxon>Steinernematidae</taxon>
        <taxon>Steinernema</taxon>
    </lineage>
</organism>
<sequence length="164" mass="18578">MTSVSVPLWLATVLSADNFFQFLIVILTSSRVISPSDSTYVILFATGIVLYQHYIWTKYFKIEKVDLAAYAVFTALRAVFLSSLVCIYGIYMVYSWNTDSYIYIGICGAQDLTVIIALVVNWCKTQTDAQDLDELEPLIRQEPEAQPFQLPTIPFQPPEQPIGF</sequence>
<dbReference type="AlphaFoldDB" id="A0A4U5PGU3"/>
<feature type="transmembrane region" description="Helical" evidence="1">
    <location>
        <begin position="6"/>
        <end position="27"/>
    </location>
</feature>
<dbReference type="EMBL" id="AZBU02000002">
    <property type="protein sequence ID" value="TKR95748.1"/>
    <property type="molecule type" value="Genomic_DNA"/>
</dbReference>
<keyword evidence="1" id="KW-1133">Transmembrane helix</keyword>
<protein>
    <submittedName>
        <fullName evidence="2">Uncharacterized protein</fullName>
    </submittedName>
</protein>
<accession>A0A4U5PGU3</accession>
<keyword evidence="1" id="KW-0812">Transmembrane</keyword>
<name>A0A4U5PGU3_STECR</name>
<reference evidence="2 3" key="2">
    <citation type="journal article" date="2019" name="G3 (Bethesda)">
        <title>Hybrid Assembly of the Genome of the Entomopathogenic Nematode Steinernema carpocapsae Identifies the X-Chromosome.</title>
        <authorList>
            <person name="Serra L."/>
            <person name="Macchietto M."/>
            <person name="Macias-Munoz A."/>
            <person name="McGill C.J."/>
            <person name="Rodriguez I.M."/>
            <person name="Rodriguez B."/>
            <person name="Murad R."/>
            <person name="Mortazavi A."/>
        </authorList>
    </citation>
    <scope>NUCLEOTIDE SEQUENCE [LARGE SCALE GENOMIC DNA]</scope>
    <source>
        <strain evidence="2 3">ALL</strain>
    </source>
</reference>
<feature type="transmembrane region" description="Helical" evidence="1">
    <location>
        <begin position="68"/>
        <end position="94"/>
    </location>
</feature>
<evidence type="ECO:0000313" key="2">
    <source>
        <dbReference type="EMBL" id="TKR95748.1"/>
    </source>
</evidence>
<reference evidence="2 3" key="1">
    <citation type="journal article" date="2015" name="Genome Biol.">
        <title>Comparative genomics of Steinernema reveals deeply conserved gene regulatory networks.</title>
        <authorList>
            <person name="Dillman A.R."/>
            <person name="Macchietto M."/>
            <person name="Porter C.F."/>
            <person name="Rogers A."/>
            <person name="Williams B."/>
            <person name="Antoshechkin I."/>
            <person name="Lee M.M."/>
            <person name="Goodwin Z."/>
            <person name="Lu X."/>
            <person name="Lewis E.E."/>
            <person name="Goodrich-Blair H."/>
            <person name="Stock S.P."/>
            <person name="Adams B.J."/>
            <person name="Sternberg P.W."/>
            <person name="Mortazavi A."/>
        </authorList>
    </citation>
    <scope>NUCLEOTIDE SEQUENCE [LARGE SCALE GENOMIC DNA]</scope>
    <source>
        <strain evidence="2 3">ALL</strain>
    </source>
</reference>
<evidence type="ECO:0000256" key="1">
    <source>
        <dbReference type="SAM" id="Phobius"/>
    </source>
</evidence>
<comment type="caution">
    <text evidence="2">The sequence shown here is derived from an EMBL/GenBank/DDBJ whole genome shotgun (WGS) entry which is preliminary data.</text>
</comment>
<keyword evidence="1" id="KW-0472">Membrane</keyword>
<keyword evidence="3" id="KW-1185">Reference proteome</keyword>
<feature type="transmembrane region" description="Helical" evidence="1">
    <location>
        <begin position="39"/>
        <end position="56"/>
    </location>
</feature>
<gene>
    <name evidence="2" type="ORF">L596_009875</name>
</gene>
<evidence type="ECO:0000313" key="3">
    <source>
        <dbReference type="Proteomes" id="UP000298663"/>
    </source>
</evidence>
<feature type="transmembrane region" description="Helical" evidence="1">
    <location>
        <begin position="101"/>
        <end position="122"/>
    </location>
</feature>